<feature type="transmembrane region" description="Helical" evidence="1">
    <location>
        <begin position="224"/>
        <end position="243"/>
    </location>
</feature>
<dbReference type="AlphaFoldDB" id="A0A1T2X084"/>
<dbReference type="Proteomes" id="UP000190188">
    <property type="component" value="Unassembled WGS sequence"/>
</dbReference>
<dbReference type="GO" id="GO:0140359">
    <property type="term" value="F:ABC-type transporter activity"/>
    <property type="evidence" value="ECO:0007669"/>
    <property type="project" value="InterPro"/>
</dbReference>
<feature type="transmembrane region" description="Helical" evidence="1">
    <location>
        <begin position="21"/>
        <end position="40"/>
    </location>
</feature>
<feature type="transmembrane region" description="Helical" evidence="1">
    <location>
        <begin position="115"/>
        <end position="133"/>
    </location>
</feature>
<dbReference type="RefSeq" id="WP_078502799.1">
    <property type="nucleotide sequence ID" value="NZ_MSZX01000020.1"/>
</dbReference>
<accession>A0A1T2X084</accession>
<dbReference type="OrthoDB" id="8613028at2"/>
<dbReference type="GO" id="GO:0005886">
    <property type="term" value="C:plasma membrane"/>
    <property type="evidence" value="ECO:0007669"/>
    <property type="project" value="UniProtKB-SubCell"/>
</dbReference>
<keyword evidence="1" id="KW-0472">Membrane</keyword>
<keyword evidence="3" id="KW-1185">Reference proteome</keyword>
<name>A0A1T2X084_9BACL</name>
<sequence length="328" mass="37145">MNSILPLVQNETIKMIKKKRFLVIVLILLVLIPIFTYAQMKVAQNNREKFKDWRHTLQQQITDNENSLASDRVPDEWKKYRKIMVQQWQYYLDHDVDPSTPNGVTFVRSFMENSSSLFIPLMVMAVASDIVSSERTSGTIKMLLTRPVRRWRILLSKLLTLTLFVGLIILTTFVLCYLIAGLVFGYGGWDQPIFTGFQINGVEVDNSAVHPVPQWLYLVMQGGLIWFSSMVVAILAFMISVLVRSTAASIVTMMAALIAGSLLTNMASSWPSAKFLFMVNLQLTTYLAGSPPPIEGMNLIFSLMILSIWALAALFVSFRVFTKQDILN</sequence>
<dbReference type="PANTHER" id="PTHR37305">
    <property type="entry name" value="INTEGRAL MEMBRANE PROTEIN-RELATED"/>
    <property type="match status" value="1"/>
</dbReference>
<evidence type="ECO:0000256" key="1">
    <source>
        <dbReference type="SAM" id="Phobius"/>
    </source>
</evidence>
<comment type="caution">
    <text evidence="2">The sequence shown here is derived from an EMBL/GenBank/DDBJ whole genome shotgun (WGS) entry which is preliminary data.</text>
</comment>
<keyword evidence="1" id="KW-0812">Transmembrane</keyword>
<gene>
    <name evidence="2" type="ORF">BVG16_29565</name>
</gene>
<reference evidence="2 3" key="1">
    <citation type="submission" date="2017-01" db="EMBL/GenBank/DDBJ databases">
        <title>Genome analysis of Paenibacillus selenitrireducens ES3-24.</title>
        <authorList>
            <person name="Xu D."/>
            <person name="Yao R."/>
            <person name="Zheng S."/>
        </authorList>
    </citation>
    <scope>NUCLEOTIDE SEQUENCE [LARGE SCALE GENOMIC DNA]</scope>
    <source>
        <strain evidence="2 3">ES3-24</strain>
    </source>
</reference>
<dbReference type="EMBL" id="MSZX01000020">
    <property type="protein sequence ID" value="OPA73231.1"/>
    <property type="molecule type" value="Genomic_DNA"/>
</dbReference>
<feature type="transmembrane region" description="Helical" evidence="1">
    <location>
        <begin position="250"/>
        <end position="270"/>
    </location>
</feature>
<evidence type="ECO:0000313" key="2">
    <source>
        <dbReference type="EMBL" id="OPA73231.1"/>
    </source>
</evidence>
<protein>
    <submittedName>
        <fullName evidence="2">ABC transporter permease</fullName>
    </submittedName>
</protein>
<dbReference type="STRING" id="1324314.BVG16_29565"/>
<dbReference type="PANTHER" id="PTHR37305:SF2">
    <property type="entry name" value="BACITRACIN TRANSPORT PERMEASE PROTEIN BCRB"/>
    <property type="match status" value="1"/>
</dbReference>
<keyword evidence="1" id="KW-1133">Transmembrane helix</keyword>
<feature type="transmembrane region" description="Helical" evidence="1">
    <location>
        <begin position="299"/>
        <end position="321"/>
    </location>
</feature>
<organism evidence="2 3">
    <name type="scientific">Paenibacillus selenitireducens</name>
    <dbReference type="NCBI Taxonomy" id="1324314"/>
    <lineage>
        <taxon>Bacteria</taxon>
        <taxon>Bacillati</taxon>
        <taxon>Bacillota</taxon>
        <taxon>Bacilli</taxon>
        <taxon>Bacillales</taxon>
        <taxon>Paenibacillaceae</taxon>
        <taxon>Paenibacillus</taxon>
    </lineage>
</organism>
<feature type="transmembrane region" description="Helical" evidence="1">
    <location>
        <begin position="154"/>
        <end position="180"/>
    </location>
</feature>
<dbReference type="Pfam" id="PF12679">
    <property type="entry name" value="ABC2_membrane_2"/>
    <property type="match status" value="1"/>
</dbReference>
<evidence type="ECO:0000313" key="3">
    <source>
        <dbReference type="Proteomes" id="UP000190188"/>
    </source>
</evidence>
<proteinExistence type="predicted"/>